<keyword evidence="8" id="KW-1207">Sterol metabolism</keyword>
<evidence type="ECO:0000313" key="13">
    <source>
        <dbReference type="EMBL" id="KAL2839818.1"/>
    </source>
</evidence>
<evidence type="ECO:0000256" key="1">
    <source>
        <dbReference type="ARBA" id="ARBA00009684"/>
    </source>
</evidence>
<evidence type="ECO:0000256" key="4">
    <source>
        <dbReference type="ARBA" id="ARBA00022741"/>
    </source>
</evidence>
<name>A0ABR4JLG5_9EURO</name>
<dbReference type="InterPro" id="IPR004424">
    <property type="entry name" value="IspE"/>
</dbReference>
<keyword evidence="5 13" id="KW-0418">Kinase</keyword>
<evidence type="ECO:0000313" key="14">
    <source>
        <dbReference type="Proteomes" id="UP001610446"/>
    </source>
</evidence>
<dbReference type="SUPFAM" id="SSF54211">
    <property type="entry name" value="Ribosomal protein S5 domain 2-like"/>
    <property type="match status" value="1"/>
</dbReference>
<feature type="domain" description="GHMP kinase N-terminal" evidence="11">
    <location>
        <begin position="80"/>
        <end position="158"/>
    </location>
</feature>
<dbReference type="EMBL" id="JBFXLU010000128">
    <property type="protein sequence ID" value="KAL2839818.1"/>
    <property type="molecule type" value="Genomic_DNA"/>
</dbReference>
<keyword evidence="4" id="KW-0547">Nucleotide-binding</keyword>
<keyword evidence="6" id="KW-0067">ATP-binding</keyword>
<dbReference type="PANTHER" id="PTHR43527:SF2">
    <property type="entry name" value="4-DIPHOSPHOCYTIDYL-2-C-METHYL-D-ERYTHRITOL KINASE, CHLOROPLASTIC"/>
    <property type="match status" value="1"/>
</dbReference>
<dbReference type="Pfam" id="PF08544">
    <property type="entry name" value="GHMP_kinases_C"/>
    <property type="match status" value="1"/>
</dbReference>
<comment type="similarity">
    <text evidence="1">Belongs to the GHMP kinase family. IspE subfamily.</text>
</comment>
<evidence type="ECO:0000256" key="7">
    <source>
        <dbReference type="ARBA" id="ARBA00023011"/>
    </source>
</evidence>
<dbReference type="SUPFAM" id="SSF55060">
    <property type="entry name" value="GHMP Kinase, C-terminal domain"/>
    <property type="match status" value="1"/>
</dbReference>
<dbReference type="InterPro" id="IPR036554">
    <property type="entry name" value="GHMP_kinase_C_sf"/>
</dbReference>
<keyword evidence="7" id="KW-0752">Steroid biosynthesis</keyword>
<dbReference type="Proteomes" id="UP001610446">
    <property type="component" value="Unassembled WGS sequence"/>
</dbReference>
<dbReference type="InterPro" id="IPR006204">
    <property type="entry name" value="GHMP_kinase_N_dom"/>
</dbReference>
<evidence type="ECO:0000256" key="6">
    <source>
        <dbReference type="ARBA" id="ARBA00022840"/>
    </source>
</evidence>
<dbReference type="PIRSF" id="PIRSF010376">
    <property type="entry name" value="IspE"/>
    <property type="match status" value="1"/>
</dbReference>
<evidence type="ECO:0000256" key="2">
    <source>
        <dbReference type="ARBA" id="ARBA00012052"/>
    </source>
</evidence>
<dbReference type="PANTHER" id="PTHR43527">
    <property type="entry name" value="4-DIPHOSPHOCYTIDYL-2-C-METHYL-D-ERYTHRITOL KINASE, CHLOROPLASTIC"/>
    <property type="match status" value="1"/>
</dbReference>
<keyword evidence="14" id="KW-1185">Reference proteome</keyword>
<dbReference type="GO" id="GO:0016301">
    <property type="term" value="F:kinase activity"/>
    <property type="evidence" value="ECO:0007669"/>
    <property type="project" value="UniProtKB-KW"/>
</dbReference>
<evidence type="ECO:0000256" key="8">
    <source>
        <dbReference type="ARBA" id="ARBA00023166"/>
    </source>
</evidence>
<dbReference type="NCBIfam" id="TIGR00154">
    <property type="entry name" value="ispE"/>
    <property type="match status" value="1"/>
</dbReference>
<keyword evidence="7" id="KW-0444">Lipid biosynthesis</keyword>
<evidence type="ECO:0000259" key="11">
    <source>
        <dbReference type="Pfam" id="PF00288"/>
    </source>
</evidence>
<dbReference type="InterPro" id="IPR013750">
    <property type="entry name" value="GHMP_kinase_C_dom"/>
</dbReference>
<evidence type="ECO:0000256" key="3">
    <source>
        <dbReference type="ARBA" id="ARBA00022679"/>
    </source>
</evidence>
<dbReference type="InterPro" id="IPR020568">
    <property type="entry name" value="Ribosomal_Su5_D2-typ_SF"/>
</dbReference>
<keyword evidence="9" id="KW-0753">Steroid metabolism</keyword>
<dbReference type="Pfam" id="PF00288">
    <property type="entry name" value="GHMP_kinases_N"/>
    <property type="match status" value="1"/>
</dbReference>
<dbReference type="HAMAP" id="MF_00061">
    <property type="entry name" value="IspE"/>
    <property type="match status" value="1"/>
</dbReference>
<sequence length="327" mass="34991">MAFAECKQPEPISLKVSAKVNLCLHAGQLGDDGYHDITMVYQAVSLYDTLTISFPQEAPQGLTMTVTGMDSDRIPSDERNLVIQAARLLANHCGIADPHLRFDLIKAIPTEAGLGGGSADAAAALVGCDMLWKTGLSKDQLMAVGAQVGEDVPFFIWGLVAINIGHQRPLLLMEVGPQSIGTWHWVLGILPTGLSTRDVFARFSQVIPGRNSCSTELAQAARCQETEIEKCLQTDWVHVPPQTLVSQLVNNLEEPAMELMPEIRTALQEGEAAGAVASVMAGSGSTCLYLASNEDHAKSLAVALGDRKLFREIVTAHGPVEAIQGLV</sequence>
<evidence type="ECO:0000256" key="9">
    <source>
        <dbReference type="ARBA" id="ARBA00023221"/>
    </source>
</evidence>
<proteinExistence type="inferred from homology"/>
<dbReference type="InterPro" id="IPR014721">
    <property type="entry name" value="Ribsml_uS5_D2-typ_fold_subgr"/>
</dbReference>
<feature type="domain" description="GHMP kinase C-terminal" evidence="12">
    <location>
        <begin position="249"/>
        <end position="304"/>
    </location>
</feature>
<dbReference type="EC" id="2.7.1.148" evidence="2"/>
<dbReference type="Gene3D" id="3.30.70.890">
    <property type="entry name" value="GHMP kinase, C-terminal domain"/>
    <property type="match status" value="1"/>
</dbReference>
<evidence type="ECO:0000259" key="12">
    <source>
        <dbReference type="Pfam" id="PF08544"/>
    </source>
</evidence>
<accession>A0ABR4JLG5</accession>
<evidence type="ECO:0000256" key="5">
    <source>
        <dbReference type="ARBA" id="ARBA00022777"/>
    </source>
</evidence>
<keyword evidence="3" id="KW-0808">Transferase</keyword>
<gene>
    <name evidence="13" type="ORF">BJY01DRAFT_236973</name>
</gene>
<organism evidence="13 14">
    <name type="scientific">Aspergillus pseudoustus</name>
    <dbReference type="NCBI Taxonomy" id="1810923"/>
    <lineage>
        <taxon>Eukaryota</taxon>
        <taxon>Fungi</taxon>
        <taxon>Dikarya</taxon>
        <taxon>Ascomycota</taxon>
        <taxon>Pezizomycotina</taxon>
        <taxon>Eurotiomycetes</taxon>
        <taxon>Eurotiomycetidae</taxon>
        <taxon>Eurotiales</taxon>
        <taxon>Aspergillaceae</taxon>
        <taxon>Aspergillus</taxon>
        <taxon>Aspergillus subgen. Nidulantes</taxon>
    </lineage>
</organism>
<dbReference type="Gene3D" id="3.30.230.10">
    <property type="match status" value="1"/>
</dbReference>
<protein>
    <recommendedName>
        <fullName evidence="2">4-(cytidine 5'-diphospho)-2-C-methyl-D-erythritol kinase</fullName>
        <ecNumber evidence="2">2.7.1.148</ecNumber>
    </recommendedName>
    <alternativeName>
        <fullName evidence="10">4-(cytidine-5'-diphospho)-2-C-methyl-D-erythritol kinase</fullName>
    </alternativeName>
</protein>
<evidence type="ECO:0000256" key="10">
    <source>
        <dbReference type="ARBA" id="ARBA00032554"/>
    </source>
</evidence>
<reference evidence="13 14" key="1">
    <citation type="submission" date="2024-07" db="EMBL/GenBank/DDBJ databases">
        <title>Section-level genome sequencing and comparative genomics of Aspergillus sections Usti and Cavernicolus.</title>
        <authorList>
            <consortium name="Lawrence Berkeley National Laboratory"/>
            <person name="Nybo J.L."/>
            <person name="Vesth T.C."/>
            <person name="Theobald S."/>
            <person name="Frisvad J.C."/>
            <person name="Larsen T.O."/>
            <person name="Kjaerboelling I."/>
            <person name="Rothschild-Mancinelli K."/>
            <person name="Lyhne E.K."/>
            <person name="Kogle M.E."/>
            <person name="Barry K."/>
            <person name="Clum A."/>
            <person name="Na H."/>
            <person name="Ledsgaard L."/>
            <person name="Lin J."/>
            <person name="Lipzen A."/>
            <person name="Kuo A."/>
            <person name="Riley R."/>
            <person name="Mondo S."/>
            <person name="Labutti K."/>
            <person name="Haridas S."/>
            <person name="Pangalinan J."/>
            <person name="Salamov A.A."/>
            <person name="Simmons B.A."/>
            <person name="Magnuson J.K."/>
            <person name="Chen J."/>
            <person name="Drula E."/>
            <person name="Henrissat B."/>
            <person name="Wiebenga A."/>
            <person name="Lubbers R.J."/>
            <person name="Gomes A.C."/>
            <person name="Makela M.R."/>
            <person name="Stajich J."/>
            <person name="Grigoriev I.V."/>
            <person name="Mortensen U.H."/>
            <person name="De Vries R.P."/>
            <person name="Baker S.E."/>
            <person name="Andersen M.R."/>
        </authorList>
    </citation>
    <scope>NUCLEOTIDE SEQUENCE [LARGE SCALE GENOMIC DNA]</scope>
    <source>
        <strain evidence="13 14">CBS 123904</strain>
    </source>
</reference>
<keyword evidence="7" id="KW-0756">Sterol biosynthesis</keyword>
<keyword evidence="9" id="KW-0443">Lipid metabolism</keyword>
<comment type="caution">
    <text evidence="13">The sequence shown here is derived from an EMBL/GenBank/DDBJ whole genome shotgun (WGS) entry which is preliminary data.</text>
</comment>